<dbReference type="InterPro" id="IPR045738">
    <property type="entry name" value="DUF6088"/>
</dbReference>
<feature type="coiled-coil region" evidence="1">
    <location>
        <begin position="136"/>
        <end position="174"/>
    </location>
</feature>
<evidence type="ECO:0000313" key="3">
    <source>
        <dbReference type="Proteomes" id="UP001597509"/>
    </source>
</evidence>
<keyword evidence="1" id="KW-0175">Coiled coil</keyword>
<gene>
    <name evidence="2" type="ORF">ACFS6I_09945</name>
</gene>
<proteinExistence type="predicted"/>
<dbReference type="Proteomes" id="UP001597509">
    <property type="component" value="Unassembled WGS sequence"/>
</dbReference>
<accession>A0ABW5YV37</accession>
<comment type="caution">
    <text evidence="2">The sequence shown here is derived from an EMBL/GenBank/DDBJ whole genome shotgun (WGS) entry which is preliminary data.</text>
</comment>
<dbReference type="RefSeq" id="WP_380920084.1">
    <property type="nucleotide sequence ID" value="NZ_JBHUPE010000004.1"/>
</dbReference>
<protein>
    <submittedName>
        <fullName evidence="2">DUF6088 family protein</fullName>
    </submittedName>
</protein>
<keyword evidence="3" id="KW-1185">Reference proteome</keyword>
<evidence type="ECO:0000256" key="1">
    <source>
        <dbReference type="SAM" id="Coils"/>
    </source>
</evidence>
<reference evidence="3" key="1">
    <citation type="journal article" date="2019" name="Int. J. Syst. Evol. Microbiol.">
        <title>The Global Catalogue of Microorganisms (GCM) 10K type strain sequencing project: providing services to taxonomists for standard genome sequencing and annotation.</title>
        <authorList>
            <consortium name="The Broad Institute Genomics Platform"/>
            <consortium name="The Broad Institute Genome Sequencing Center for Infectious Disease"/>
            <person name="Wu L."/>
            <person name="Ma J."/>
        </authorList>
    </citation>
    <scope>NUCLEOTIDE SEQUENCE [LARGE SCALE GENOMIC DNA]</scope>
    <source>
        <strain evidence="3">KCTC 22209</strain>
    </source>
</reference>
<organism evidence="2 3">
    <name type="scientific">Sphingobacterium anhuiense</name>
    <dbReference type="NCBI Taxonomy" id="493780"/>
    <lineage>
        <taxon>Bacteria</taxon>
        <taxon>Pseudomonadati</taxon>
        <taxon>Bacteroidota</taxon>
        <taxon>Sphingobacteriia</taxon>
        <taxon>Sphingobacteriales</taxon>
        <taxon>Sphingobacteriaceae</taxon>
        <taxon>Sphingobacterium</taxon>
    </lineage>
</organism>
<name>A0ABW5YV37_9SPHI</name>
<dbReference type="Pfam" id="PF19570">
    <property type="entry name" value="DUF6088"/>
    <property type="match status" value="1"/>
</dbReference>
<evidence type="ECO:0000313" key="2">
    <source>
        <dbReference type="EMBL" id="MFD2904246.1"/>
    </source>
</evidence>
<dbReference type="EMBL" id="JBHUPE010000004">
    <property type="protein sequence ID" value="MFD2904246.1"/>
    <property type="molecule type" value="Genomic_DNA"/>
</dbReference>
<sequence length="189" mass="21906">MYKLDNLKKSIRKGQVYRREDLAKSSKSIDRDLAILVQEGSLKKLAQGLYYAPKKTVFGDSVPEEIDVIKKYLKGDDFLITSPNYYNSIGLGTTQLYNSKSIYNHKKHEDVKLGNKVYQFRRKSKFPKQLSSEYLVIDLLNNLKSLEEDEQTLLHNLKSRVQQFNKELLKKNAARYGSIKAKKIINELV</sequence>